<dbReference type="Proteomes" id="UP000789525">
    <property type="component" value="Unassembled WGS sequence"/>
</dbReference>
<name>A0ACA9K613_9GLOM</name>
<accession>A0ACA9K613</accession>
<evidence type="ECO:0000313" key="2">
    <source>
        <dbReference type="Proteomes" id="UP000789525"/>
    </source>
</evidence>
<organism evidence="1 2">
    <name type="scientific">Acaulospora colombiana</name>
    <dbReference type="NCBI Taxonomy" id="27376"/>
    <lineage>
        <taxon>Eukaryota</taxon>
        <taxon>Fungi</taxon>
        <taxon>Fungi incertae sedis</taxon>
        <taxon>Mucoromycota</taxon>
        <taxon>Glomeromycotina</taxon>
        <taxon>Glomeromycetes</taxon>
        <taxon>Diversisporales</taxon>
        <taxon>Acaulosporaceae</taxon>
        <taxon>Acaulospora</taxon>
    </lineage>
</organism>
<proteinExistence type="predicted"/>
<sequence>MTDPKLLADLSRSFSNLFQDPQLADVTIEVGEPPDNKTFLAHSGLLFARSPHFASALKNEWIKRKKGNDIKISKPSIAPYIFEIILRFMYTGIISLDDQTISTILGILVAADEFLLEDLTQHLQSYLIESRKELIQKNFATVTQFVFKHGNFKRLQEYCTVRSASNPAAIFQADDFPSLDENSLAALIGRDDLEIEEIEIWNNVLRWGIAQMDSLPPDRAQWTDSDFTALETLLRRCLSKIQFFNISSIDFYNKVLPYVKLLPGTLHQDLLHHYLVHKSHGESISRSLDSVLLNYSDIRQIDFWINGNDTTLTSLIPITHRFNLIFRGSRDGFTGDDFHRLCDDKGPTLVVVKTNKGNQLIGGYAPKSWHSQNRWENGAGSFIFSLGDQNGRNPILSRYKSGPGLACWKSHGPIFGEYRDLGIFDVHIQKSSNNYCKKRDYLVAIIPGSETEYVGFGVKECEIFQVIDKLID</sequence>
<reference evidence="1" key="1">
    <citation type="submission" date="2021-06" db="EMBL/GenBank/DDBJ databases">
        <authorList>
            <person name="Kallberg Y."/>
            <person name="Tangrot J."/>
            <person name="Rosling A."/>
        </authorList>
    </citation>
    <scope>NUCLEOTIDE SEQUENCE</scope>
    <source>
        <strain evidence="1">CL356</strain>
    </source>
</reference>
<comment type="caution">
    <text evidence="1">The sequence shown here is derived from an EMBL/GenBank/DDBJ whole genome shotgun (WGS) entry which is preliminary data.</text>
</comment>
<protein>
    <submittedName>
        <fullName evidence="1">11582_t:CDS:1</fullName>
    </submittedName>
</protein>
<evidence type="ECO:0000313" key="1">
    <source>
        <dbReference type="EMBL" id="CAG8451899.1"/>
    </source>
</evidence>
<gene>
    <name evidence="1" type="ORF">ACOLOM_LOCUS790</name>
</gene>
<dbReference type="EMBL" id="CAJVPT010000861">
    <property type="protein sequence ID" value="CAG8451899.1"/>
    <property type="molecule type" value="Genomic_DNA"/>
</dbReference>
<keyword evidence="2" id="KW-1185">Reference proteome</keyword>